<feature type="transmembrane region" description="Helical" evidence="2">
    <location>
        <begin position="93"/>
        <end position="113"/>
    </location>
</feature>
<feature type="transmembrane region" description="Helical" evidence="2">
    <location>
        <begin position="168"/>
        <end position="188"/>
    </location>
</feature>
<dbReference type="EMBL" id="KN880493">
    <property type="protein sequence ID" value="KIY68963.1"/>
    <property type="molecule type" value="Genomic_DNA"/>
</dbReference>
<keyword evidence="2" id="KW-1133">Transmembrane helix</keyword>
<keyword evidence="2" id="KW-0472">Membrane</keyword>
<dbReference type="OrthoDB" id="3174319at2759"/>
<evidence type="ECO:0000256" key="2">
    <source>
        <dbReference type="SAM" id="Phobius"/>
    </source>
</evidence>
<feature type="region of interest" description="Disordered" evidence="1">
    <location>
        <begin position="245"/>
        <end position="271"/>
    </location>
</feature>
<feature type="region of interest" description="Disordered" evidence="1">
    <location>
        <begin position="399"/>
        <end position="560"/>
    </location>
</feature>
<feature type="compositionally biased region" description="Basic and acidic residues" evidence="1">
    <location>
        <begin position="438"/>
        <end position="450"/>
    </location>
</feature>
<dbReference type="AlphaFoldDB" id="A0A0D7BEN7"/>
<proteinExistence type="predicted"/>
<feature type="transmembrane region" description="Helical" evidence="2">
    <location>
        <begin position="208"/>
        <end position="227"/>
    </location>
</feature>
<gene>
    <name evidence="3" type="ORF">CYLTODRAFT_246884</name>
</gene>
<dbReference type="Proteomes" id="UP000054007">
    <property type="component" value="Unassembled WGS sequence"/>
</dbReference>
<feature type="compositionally biased region" description="Low complexity" evidence="1">
    <location>
        <begin position="495"/>
        <end position="509"/>
    </location>
</feature>
<protein>
    <recommendedName>
        <fullName evidence="5">Transmembrane protein</fullName>
    </recommendedName>
</protein>
<evidence type="ECO:0000313" key="3">
    <source>
        <dbReference type="EMBL" id="KIY68963.1"/>
    </source>
</evidence>
<evidence type="ECO:0008006" key="5">
    <source>
        <dbReference type="Google" id="ProtNLM"/>
    </source>
</evidence>
<evidence type="ECO:0000313" key="4">
    <source>
        <dbReference type="Proteomes" id="UP000054007"/>
    </source>
</evidence>
<reference evidence="3 4" key="1">
    <citation type="journal article" date="2015" name="Fungal Genet. Biol.">
        <title>Evolution of novel wood decay mechanisms in Agaricales revealed by the genome sequences of Fistulina hepatica and Cylindrobasidium torrendii.</title>
        <authorList>
            <person name="Floudas D."/>
            <person name="Held B.W."/>
            <person name="Riley R."/>
            <person name="Nagy L.G."/>
            <person name="Koehler G."/>
            <person name="Ransdell A.S."/>
            <person name="Younus H."/>
            <person name="Chow J."/>
            <person name="Chiniquy J."/>
            <person name="Lipzen A."/>
            <person name="Tritt A."/>
            <person name="Sun H."/>
            <person name="Haridas S."/>
            <person name="LaButti K."/>
            <person name="Ohm R.A."/>
            <person name="Kues U."/>
            <person name="Blanchette R.A."/>
            <person name="Grigoriev I.V."/>
            <person name="Minto R.E."/>
            <person name="Hibbett D.S."/>
        </authorList>
    </citation>
    <scope>NUCLEOTIDE SEQUENCE [LARGE SCALE GENOMIC DNA]</scope>
    <source>
        <strain evidence="3 4">FP15055 ss-10</strain>
    </source>
</reference>
<sequence>MPFLRACVDVSGGAGGGNPEDWLGKNTTSGITSGLATCAEADMDSLPVNVRATVNAWKVDTMILRRICYFISDCVVVWRTWCLWQYNKWVKMFLTVVLLATFATSLSTALITITGYPSTYLSQNLLGTFCLLFTNFGTTALCAYKVWEYRRSIKSTLAKRSNTFVENVLLLLVESGSLYCIFWLLLLLGDFSYLETGPLGPTFGLEWFMPHFSGIYVSMIILVVAMYKHPSDTFVSIADSSANTLGGSSGHTKWGSSGKGSSSGGRWKWRSGSGTFKQRWWHRSPRAPSQKWAQSREYYEDDAELGPMRFADNENKSRGLFDAAGGKTRNSAEPGGFSVPWSPRETQFEILTPPPGHQSFSMGSESEVDYPDVGRVSFARRSREGSLVGRDSFAARDSFAQRSRAESSAQDGGRDDAFTAVPRRRGSRVSKGSMSRRGSRDQDERDKENTLNETHPTSSSIPTTPQIPSASTTPMPAPTEPRQHRSLPSHPLPQANANYAADAVYAPAASPYTRSDSSSQAPTPVNPTHTRTDSPSRMGGPRPLPATPRTDWGSGVGYAM</sequence>
<feature type="compositionally biased region" description="Polar residues" evidence="1">
    <location>
        <begin position="512"/>
        <end position="535"/>
    </location>
</feature>
<feature type="region of interest" description="Disordered" evidence="1">
    <location>
        <begin position="309"/>
        <end position="340"/>
    </location>
</feature>
<keyword evidence="4" id="KW-1185">Reference proteome</keyword>
<feature type="compositionally biased region" description="Low complexity" evidence="1">
    <location>
        <begin position="456"/>
        <end position="474"/>
    </location>
</feature>
<keyword evidence="2" id="KW-0812">Transmembrane</keyword>
<accession>A0A0D7BEN7</accession>
<feature type="transmembrane region" description="Helical" evidence="2">
    <location>
        <begin position="125"/>
        <end position="147"/>
    </location>
</feature>
<name>A0A0D7BEN7_9AGAR</name>
<evidence type="ECO:0000256" key="1">
    <source>
        <dbReference type="SAM" id="MobiDB-lite"/>
    </source>
</evidence>
<organism evidence="3 4">
    <name type="scientific">Cylindrobasidium torrendii FP15055 ss-10</name>
    <dbReference type="NCBI Taxonomy" id="1314674"/>
    <lineage>
        <taxon>Eukaryota</taxon>
        <taxon>Fungi</taxon>
        <taxon>Dikarya</taxon>
        <taxon>Basidiomycota</taxon>
        <taxon>Agaricomycotina</taxon>
        <taxon>Agaricomycetes</taxon>
        <taxon>Agaricomycetidae</taxon>
        <taxon>Agaricales</taxon>
        <taxon>Marasmiineae</taxon>
        <taxon>Physalacriaceae</taxon>
        <taxon>Cylindrobasidium</taxon>
    </lineage>
</organism>